<feature type="compositionally biased region" description="Basic and acidic residues" evidence="1">
    <location>
        <begin position="89"/>
        <end position="114"/>
    </location>
</feature>
<keyword evidence="3" id="KW-1185">Reference proteome</keyword>
<dbReference type="VEuPathDB" id="CryptoDB:Vbra_23395"/>
<evidence type="ECO:0000313" key="2">
    <source>
        <dbReference type="EMBL" id="CEL92993.1"/>
    </source>
</evidence>
<feature type="compositionally biased region" description="Basic and acidic residues" evidence="1">
    <location>
        <begin position="263"/>
        <end position="274"/>
    </location>
</feature>
<reference evidence="2 3" key="1">
    <citation type="submission" date="2014-11" db="EMBL/GenBank/DDBJ databases">
        <authorList>
            <person name="Zhu J."/>
            <person name="Qi W."/>
            <person name="Song R."/>
        </authorList>
    </citation>
    <scope>NUCLEOTIDE SEQUENCE [LARGE SCALE GENOMIC DNA]</scope>
</reference>
<feature type="non-terminal residue" evidence="2">
    <location>
        <position position="488"/>
    </location>
</feature>
<protein>
    <submittedName>
        <fullName evidence="2">Uncharacterized protein</fullName>
    </submittedName>
</protein>
<organism evidence="2 3">
    <name type="scientific">Vitrella brassicaformis (strain CCMP3155)</name>
    <dbReference type="NCBI Taxonomy" id="1169540"/>
    <lineage>
        <taxon>Eukaryota</taxon>
        <taxon>Sar</taxon>
        <taxon>Alveolata</taxon>
        <taxon>Colpodellida</taxon>
        <taxon>Vitrellaceae</taxon>
        <taxon>Vitrella</taxon>
    </lineage>
</organism>
<dbReference type="Proteomes" id="UP000041254">
    <property type="component" value="Unassembled WGS sequence"/>
</dbReference>
<evidence type="ECO:0000256" key="1">
    <source>
        <dbReference type="SAM" id="MobiDB-lite"/>
    </source>
</evidence>
<name>A0A0G4EBC1_VITBC</name>
<dbReference type="InParanoid" id="A0A0G4EBC1"/>
<proteinExistence type="predicted"/>
<dbReference type="AlphaFoldDB" id="A0A0G4EBC1"/>
<feature type="region of interest" description="Disordered" evidence="1">
    <location>
        <begin position="59"/>
        <end position="408"/>
    </location>
</feature>
<feature type="compositionally biased region" description="Pro residues" evidence="1">
    <location>
        <begin position="393"/>
        <end position="406"/>
    </location>
</feature>
<feature type="compositionally biased region" description="Low complexity" evidence="1">
    <location>
        <begin position="68"/>
        <end position="86"/>
    </location>
</feature>
<dbReference type="EMBL" id="CDMY01000125">
    <property type="protein sequence ID" value="CEL92993.1"/>
    <property type="molecule type" value="Genomic_DNA"/>
</dbReference>
<sequence length="488" mass="51700">MKATDTRPPSIRWTLHRSRAGAFERTRGGFLRGAADALTWAGILPKTAAFLRRSAPVVPSAQQASTNQPPSQALSSQPSLQPAASPDRQSPREAAREYREMDDEQRPAKEDRGAHSIPRSRTCEPPSGARVEPRQGHSVSRSRTHEPSRDGAGSRGPSFHAERAMTDRFDDRQGGPMREREMHEGGSEREVYEGDDVTEGAGEAAGEGEGKGVDDGVTESRAVAESQLPAVGRPRGPVAEDESSEVHSAQERLTNAVALSQDAVERADLLDDVRAPNAPNSTDVTGSDDIPLKDTANEATTPPSPAPPHAPDASASLSPRPLGPSEEDQQQPDDRKNAIGEAAEGEGVGDGEEKEDQTAVESGATVETQLPAPSEASSPPPPSTAIGSDSEPSSPPSPGPPSPAPAPLSLAVPPVVRLNGFVSFHCRHKRRDGAGHFSIIEGVLVDERAKQQAPAILKHVEREQGSEAVARLLLTNLREEGAHLQGQM</sequence>
<accession>A0A0G4EBC1</accession>
<evidence type="ECO:0000313" key="3">
    <source>
        <dbReference type="Proteomes" id="UP000041254"/>
    </source>
</evidence>
<gene>
    <name evidence="2" type="ORF">Vbra_23395</name>
</gene>
<feature type="compositionally biased region" description="Basic and acidic residues" evidence="1">
    <location>
        <begin position="160"/>
        <end position="192"/>
    </location>
</feature>
<feature type="compositionally biased region" description="Acidic residues" evidence="1">
    <location>
        <begin position="343"/>
        <end position="355"/>
    </location>
</feature>